<evidence type="ECO:0000313" key="7">
    <source>
        <dbReference type="EMBL" id="PSN83285.1"/>
    </source>
</evidence>
<dbReference type="PANTHER" id="PTHR47089">
    <property type="entry name" value="ABC TRANSPORTER, PERMEASE PROTEIN"/>
    <property type="match status" value="1"/>
</dbReference>
<feature type="transmembrane region" description="Helical" evidence="6">
    <location>
        <begin position="106"/>
        <end position="129"/>
    </location>
</feature>
<dbReference type="AlphaFoldDB" id="A0A2R6AAF1"/>
<name>A0A2R6AAF1_9ARCH</name>
<reference evidence="7 8" key="1">
    <citation type="submission" date="2017-04" db="EMBL/GenBank/DDBJ databases">
        <title>Novel microbial lineages endemic to geothermal iron-oxide mats fill important gaps in the evolutionary history of Archaea.</title>
        <authorList>
            <person name="Jay Z.J."/>
            <person name="Beam J.P."/>
            <person name="Dlakic M."/>
            <person name="Rusch D.B."/>
            <person name="Kozubal M.A."/>
            <person name="Inskeep W.P."/>
        </authorList>
    </citation>
    <scope>NUCLEOTIDE SEQUENCE [LARGE SCALE GENOMIC DNA]</scope>
    <source>
        <strain evidence="7">OSP_D</strain>
    </source>
</reference>
<feature type="transmembrane region" description="Helical" evidence="6">
    <location>
        <begin position="84"/>
        <end position="100"/>
    </location>
</feature>
<feature type="transmembrane region" description="Helical" evidence="6">
    <location>
        <begin position="180"/>
        <end position="206"/>
    </location>
</feature>
<proteinExistence type="predicted"/>
<feature type="transmembrane region" description="Helical" evidence="6">
    <location>
        <begin position="299"/>
        <end position="320"/>
    </location>
</feature>
<protein>
    <recommendedName>
        <fullName evidence="9">ABC transporter permease</fullName>
    </recommendedName>
</protein>
<evidence type="ECO:0000256" key="2">
    <source>
        <dbReference type="ARBA" id="ARBA00022475"/>
    </source>
</evidence>
<evidence type="ECO:0000256" key="3">
    <source>
        <dbReference type="ARBA" id="ARBA00022692"/>
    </source>
</evidence>
<evidence type="ECO:0000256" key="1">
    <source>
        <dbReference type="ARBA" id="ARBA00004651"/>
    </source>
</evidence>
<feature type="transmembrane region" description="Helical" evidence="6">
    <location>
        <begin position="237"/>
        <end position="260"/>
    </location>
</feature>
<dbReference type="GO" id="GO:0005886">
    <property type="term" value="C:plasma membrane"/>
    <property type="evidence" value="ECO:0007669"/>
    <property type="project" value="UniProtKB-SubCell"/>
</dbReference>
<evidence type="ECO:0000313" key="8">
    <source>
        <dbReference type="Proteomes" id="UP000240880"/>
    </source>
</evidence>
<dbReference type="EMBL" id="NEXC01000029">
    <property type="protein sequence ID" value="PSN83285.1"/>
    <property type="molecule type" value="Genomic_DNA"/>
</dbReference>
<sequence length="357" mass="37230">MIKKGFDAVISLLIIAISLALGSLLVLLSNHNPLSSFMSMLIYTWGSESRVLNTISASAPLILDSLGLLIAFKSGFWNAGGEGQMLLGGIITVIVATTLPTNNSAILLLAGFASAFLAGGSLAAISGFLKVKFNANEIVTTLLLSEAIAYLVAYLVRVPYKSTSSSYSAVLQSKSIPAAAMFPSIFGLNYSFIVSVVIALLVYVFFKHTKGGFKLQVLGSNVMAAQSYYGKGYCDKLTLIASFISGGLLGAGGMIMVSAFTHVVLAGATGGSYSVGGFTNSYGFVGIAVIYLAQLNSLLVIPASLFFVTLVLGGVGLEILSNVPSSLALTIAGVVILLASARLPLSEKIKRRRKVIV</sequence>
<keyword evidence="2" id="KW-1003">Cell membrane</keyword>
<feature type="transmembrane region" description="Helical" evidence="6">
    <location>
        <begin position="141"/>
        <end position="160"/>
    </location>
</feature>
<keyword evidence="5 6" id="KW-0472">Membrane</keyword>
<dbReference type="InterPro" id="IPR001851">
    <property type="entry name" value="ABC_transp_permease"/>
</dbReference>
<keyword evidence="4 6" id="KW-1133">Transmembrane helix</keyword>
<gene>
    <name evidence="7" type="ORF">B9Q01_05225</name>
</gene>
<dbReference type="Pfam" id="PF02653">
    <property type="entry name" value="BPD_transp_2"/>
    <property type="match status" value="1"/>
</dbReference>
<dbReference type="PANTHER" id="PTHR47089:SF1">
    <property type="entry name" value="GUANOSINE ABC TRANSPORTER PERMEASE PROTEIN NUPP"/>
    <property type="match status" value="1"/>
</dbReference>
<feature type="transmembrane region" description="Helical" evidence="6">
    <location>
        <begin position="272"/>
        <end position="292"/>
    </location>
</feature>
<evidence type="ECO:0000256" key="4">
    <source>
        <dbReference type="ARBA" id="ARBA00022989"/>
    </source>
</evidence>
<evidence type="ECO:0000256" key="6">
    <source>
        <dbReference type="SAM" id="Phobius"/>
    </source>
</evidence>
<evidence type="ECO:0008006" key="9">
    <source>
        <dbReference type="Google" id="ProtNLM"/>
    </source>
</evidence>
<organism evidence="7 8">
    <name type="scientific">Candidatus Marsarchaeota G1 archaeon OSP_D</name>
    <dbReference type="NCBI Taxonomy" id="1978155"/>
    <lineage>
        <taxon>Archaea</taxon>
        <taxon>Candidatus Marsarchaeota</taxon>
        <taxon>Candidatus Marsarchaeota group 1</taxon>
    </lineage>
</organism>
<accession>A0A2R6AAF1</accession>
<keyword evidence="3 6" id="KW-0812">Transmembrane</keyword>
<comment type="caution">
    <text evidence="7">The sequence shown here is derived from an EMBL/GenBank/DDBJ whole genome shotgun (WGS) entry which is preliminary data.</text>
</comment>
<dbReference type="CDD" id="cd06580">
    <property type="entry name" value="TM_PBP1_transp_TpRbsC_like"/>
    <property type="match status" value="1"/>
</dbReference>
<dbReference type="GO" id="GO:0022857">
    <property type="term" value="F:transmembrane transporter activity"/>
    <property type="evidence" value="ECO:0007669"/>
    <property type="project" value="InterPro"/>
</dbReference>
<feature type="transmembrane region" description="Helical" evidence="6">
    <location>
        <begin position="326"/>
        <end position="345"/>
    </location>
</feature>
<evidence type="ECO:0000256" key="5">
    <source>
        <dbReference type="ARBA" id="ARBA00023136"/>
    </source>
</evidence>
<feature type="transmembrane region" description="Helical" evidence="6">
    <location>
        <begin position="51"/>
        <end position="72"/>
    </location>
</feature>
<feature type="transmembrane region" description="Helical" evidence="6">
    <location>
        <begin position="12"/>
        <end position="31"/>
    </location>
</feature>
<dbReference type="Proteomes" id="UP000240880">
    <property type="component" value="Unassembled WGS sequence"/>
</dbReference>
<comment type="subcellular location">
    <subcellularLocation>
        <location evidence="1">Cell membrane</location>
        <topology evidence="1">Multi-pass membrane protein</topology>
    </subcellularLocation>
</comment>